<reference evidence="2 3" key="1">
    <citation type="submission" date="2015-03" db="EMBL/GenBank/DDBJ databases">
        <title>Genome sequence of Variovorax paradoxus TBEA6.</title>
        <authorList>
            <person name="Poehlein A."/>
            <person name="Schuldes J."/>
            <person name="Wuebbeler J.H."/>
            <person name="Hiessl S."/>
            <person name="Steinbuechel A."/>
            <person name="Daniel R."/>
        </authorList>
    </citation>
    <scope>NUCLEOTIDE SEQUENCE [LARGE SCALE GENOMIC DNA]</scope>
    <source>
        <strain evidence="2 3">TBEA6</strain>
    </source>
</reference>
<comment type="caution">
    <text evidence="2">The sequence shown here is derived from an EMBL/GenBank/DDBJ whole genome shotgun (WGS) entry which is preliminary data.</text>
</comment>
<evidence type="ECO:0000313" key="2">
    <source>
        <dbReference type="EMBL" id="KLN57513.1"/>
    </source>
</evidence>
<proteinExistence type="predicted"/>
<evidence type="ECO:0000313" key="3">
    <source>
        <dbReference type="Proteomes" id="UP000035170"/>
    </source>
</evidence>
<name>A0A0H2M588_VARPD</name>
<protein>
    <submittedName>
        <fullName evidence="2">Uncharacterized protein</fullName>
    </submittedName>
</protein>
<sequence length="37" mass="4055">MSMPTYSTTTSIMKSIILWLCGVPLIVIIGLKIFGIL</sequence>
<keyword evidence="3" id="KW-1185">Reference proteome</keyword>
<dbReference type="AlphaFoldDB" id="A0A0H2M588"/>
<keyword evidence="1" id="KW-0812">Transmembrane</keyword>
<feature type="transmembrane region" description="Helical" evidence="1">
    <location>
        <begin position="12"/>
        <end position="34"/>
    </location>
</feature>
<keyword evidence="1" id="KW-1133">Transmembrane helix</keyword>
<evidence type="ECO:0000256" key="1">
    <source>
        <dbReference type="SAM" id="Phobius"/>
    </source>
</evidence>
<dbReference type="Proteomes" id="UP000035170">
    <property type="component" value="Unassembled WGS sequence"/>
</dbReference>
<gene>
    <name evidence="2" type="ORF">VPARA_15940</name>
</gene>
<accession>A0A0H2M588</accession>
<dbReference type="EMBL" id="JZWI01000007">
    <property type="protein sequence ID" value="KLN57513.1"/>
    <property type="molecule type" value="Genomic_DNA"/>
</dbReference>
<organism evidence="2 3">
    <name type="scientific">Variovorax paradoxus</name>
    <dbReference type="NCBI Taxonomy" id="34073"/>
    <lineage>
        <taxon>Bacteria</taxon>
        <taxon>Pseudomonadati</taxon>
        <taxon>Pseudomonadota</taxon>
        <taxon>Betaproteobacteria</taxon>
        <taxon>Burkholderiales</taxon>
        <taxon>Comamonadaceae</taxon>
        <taxon>Variovorax</taxon>
    </lineage>
</organism>
<dbReference type="PATRIC" id="fig|34073.19.peg.1625"/>
<keyword evidence="1" id="KW-0472">Membrane</keyword>